<dbReference type="Pfam" id="PF01535">
    <property type="entry name" value="PPR"/>
    <property type="match status" value="1"/>
</dbReference>
<dbReference type="AlphaFoldDB" id="A0A813J3I8"/>
<feature type="non-terminal residue" evidence="3">
    <location>
        <position position="207"/>
    </location>
</feature>
<dbReference type="EMBL" id="CAJNNW010019454">
    <property type="protein sequence ID" value="CAE8664543.1"/>
    <property type="molecule type" value="Genomic_DNA"/>
</dbReference>
<evidence type="ECO:0000313" key="3">
    <source>
        <dbReference type="EMBL" id="CAE8664543.1"/>
    </source>
</evidence>
<dbReference type="NCBIfam" id="TIGR00756">
    <property type="entry name" value="PPR"/>
    <property type="match status" value="1"/>
</dbReference>
<accession>A0A813J3I8</accession>
<dbReference type="InterPro" id="IPR011990">
    <property type="entry name" value="TPR-like_helical_dom_sf"/>
</dbReference>
<reference evidence="3" key="1">
    <citation type="submission" date="2021-02" db="EMBL/GenBank/DDBJ databases">
        <authorList>
            <person name="Dougan E. K."/>
            <person name="Rhodes N."/>
            <person name="Thang M."/>
            <person name="Chan C."/>
        </authorList>
    </citation>
    <scope>NUCLEOTIDE SEQUENCE</scope>
</reference>
<dbReference type="GO" id="GO:0009507">
    <property type="term" value="C:chloroplast"/>
    <property type="evidence" value="ECO:0007669"/>
    <property type="project" value="TreeGrafter"/>
</dbReference>
<dbReference type="InterPro" id="IPR002885">
    <property type="entry name" value="PPR_rpt"/>
</dbReference>
<feature type="repeat" description="PPR" evidence="2">
    <location>
        <begin position="42"/>
        <end position="76"/>
    </location>
</feature>
<dbReference type="Proteomes" id="UP000626109">
    <property type="component" value="Unassembled WGS sequence"/>
</dbReference>
<proteinExistence type="predicted"/>
<evidence type="ECO:0000313" key="4">
    <source>
        <dbReference type="Proteomes" id="UP000626109"/>
    </source>
</evidence>
<comment type="caution">
    <text evidence="3">The sequence shown here is derived from an EMBL/GenBank/DDBJ whole genome shotgun (WGS) entry which is preliminary data.</text>
</comment>
<evidence type="ECO:0000256" key="2">
    <source>
        <dbReference type="PROSITE-ProRule" id="PRU00708"/>
    </source>
</evidence>
<dbReference type="PROSITE" id="PS51375">
    <property type="entry name" value="PPR"/>
    <property type="match status" value="1"/>
</dbReference>
<protein>
    <recommendedName>
        <fullName evidence="5">Pentatricopeptide repeat-containing protein, chloroplastic</fullName>
    </recommendedName>
</protein>
<dbReference type="PANTHER" id="PTHR47936:SF1">
    <property type="entry name" value="PENTATRICOPEPTIDE REPEAT-CONTAINING PROTEIN GUN1, CHLOROPLASTIC"/>
    <property type="match status" value="1"/>
</dbReference>
<dbReference type="PANTHER" id="PTHR47936">
    <property type="entry name" value="PPR_LONG DOMAIN-CONTAINING PROTEIN"/>
    <property type="match status" value="1"/>
</dbReference>
<sequence>EQVRSLSALGRSSSWAEALLLLERLLPRWLGTDGGYGAVGSAKVACNAVISACGRGRQWAAGLRLLWQMLTCGPEPDCISFNSAMDCCAAGDSGAWIWSLALLGSVMPSAGLQPDGFSYASAIRARSKDSEWAQSVRLLASMKASGVRVGIVACSVAVSSCEKGHRWEWALTIEQQMHAAGLKVDLITRNSLTSAFEKGRQWQQGPR</sequence>
<organism evidence="3 4">
    <name type="scientific">Polarella glacialis</name>
    <name type="common">Dinoflagellate</name>
    <dbReference type="NCBI Taxonomy" id="89957"/>
    <lineage>
        <taxon>Eukaryota</taxon>
        <taxon>Sar</taxon>
        <taxon>Alveolata</taxon>
        <taxon>Dinophyceae</taxon>
        <taxon>Suessiales</taxon>
        <taxon>Suessiaceae</taxon>
        <taxon>Polarella</taxon>
    </lineage>
</organism>
<evidence type="ECO:0008006" key="5">
    <source>
        <dbReference type="Google" id="ProtNLM"/>
    </source>
</evidence>
<feature type="non-terminal residue" evidence="3">
    <location>
        <position position="1"/>
    </location>
</feature>
<evidence type="ECO:0000256" key="1">
    <source>
        <dbReference type="ARBA" id="ARBA00022737"/>
    </source>
</evidence>
<gene>
    <name evidence="3" type="ORF">PGLA2088_LOCUS15632</name>
</gene>
<dbReference type="Gene3D" id="1.25.40.10">
    <property type="entry name" value="Tetratricopeptide repeat domain"/>
    <property type="match status" value="2"/>
</dbReference>
<dbReference type="GO" id="GO:0031930">
    <property type="term" value="P:mitochondria-nucleus signaling pathway"/>
    <property type="evidence" value="ECO:0007669"/>
    <property type="project" value="TreeGrafter"/>
</dbReference>
<keyword evidence="1" id="KW-0677">Repeat</keyword>
<name>A0A813J3I8_POLGL</name>